<accession>A0A1M7NNL7</accession>
<feature type="transmembrane region" description="Helical" evidence="1">
    <location>
        <begin position="12"/>
        <end position="34"/>
    </location>
</feature>
<dbReference type="STRING" id="1120996.SAMN02746066_04637"/>
<keyword evidence="1" id="KW-0812">Transmembrane</keyword>
<dbReference type="EMBL" id="FRCP01000037">
    <property type="protein sequence ID" value="SHN05537.1"/>
    <property type="molecule type" value="Genomic_DNA"/>
</dbReference>
<evidence type="ECO:0000313" key="3">
    <source>
        <dbReference type="Proteomes" id="UP000184038"/>
    </source>
</evidence>
<dbReference type="RefSeq" id="WP_073291971.1">
    <property type="nucleotide sequence ID" value="NZ_FRCP01000037.1"/>
</dbReference>
<gene>
    <name evidence="2" type="ORF">SAMN02746066_04637</name>
</gene>
<evidence type="ECO:0000256" key="1">
    <source>
        <dbReference type="SAM" id="Phobius"/>
    </source>
</evidence>
<keyword evidence="1" id="KW-0472">Membrane</keyword>
<sequence length="251" mass="27354">MQNTKNSKKEDYKLNIAIAICFLVFAVIIIYIFVKSNEGNKPTQASTDMFTDGKNTEVKLDGIGFTMTAGNYICGIDFPPGQYDIQATKGQGNVFATNGLNEIMAKENDDFAIDTYNGSTFALGDILSITSTLKITFGSNAAEIENYTGREKTKNTFKLETGNYLVGTDLPSGTYNIVCTSGSGNIYSDSSTFTLNETMSAENANSMSSYDDLYIKKYNNAILEDGTILSLSGIDVKLTLTQPVDNQEQDN</sequence>
<name>A0A1M7NNL7_9FIRM</name>
<evidence type="ECO:0000313" key="2">
    <source>
        <dbReference type="EMBL" id="SHN05537.1"/>
    </source>
</evidence>
<protein>
    <submittedName>
        <fullName evidence="2">Uncharacterized protein</fullName>
    </submittedName>
</protein>
<keyword evidence="3" id="KW-1185">Reference proteome</keyword>
<dbReference type="OrthoDB" id="1852176at2"/>
<dbReference type="Proteomes" id="UP000184038">
    <property type="component" value="Unassembled WGS sequence"/>
</dbReference>
<keyword evidence="1" id="KW-1133">Transmembrane helix</keyword>
<reference evidence="2 3" key="1">
    <citation type="submission" date="2016-11" db="EMBL/GenBank/DDBJ databases">
        <authorList>
            <person name="Jaros S."/>
            <person name="Januszkiewicz K."/>
            <person name="Wedrychowicz H."/>
        </authorList>
    </citation>
    <scope>NUCLEOTIDE SEQUENCE [LARGE SCALE GENOMIC DNA]</scope>
    <source>
        <strain evidence="2 3">DSM 15930</strain>
    </source>
</reference>
<proteinExistence type="predicted"/>
<organism evidence="2 3">
    <name type="scientific">Anaerosporobacter mobilis DSM 15930</name>
    <dbReference type="NCBI Taxonomy" id="1120996"/>
    <lineage>
        <taxon>Bacteria</taxon>
        <taxon>Bacillati</taxon>
        <taxon>Bacillota</taxon>
        <taxon>Clostridia</taxon>
        <taxon>Lachnospirales</taxon>
        <taxon>Lachnospiraceae</taxon>
        <taxon>Anaerosporobacter</taxon>
    </lineage>
</organism>
<dbReference type="AlphaFoldDB" id="A0A1M7NNL7"/>